<dbReference type="InterPro" id="IPR000780">
    <property type="entry name" value="CheR_MeTrfase"/>
</dbReference>
<proteinExistence type="predicted"/>
<dbReference type="InterPro" id="IPR026024">
    <property type="entry name" value="Chemotaxis_MeTrfase_CheR"/>
</dbReference>
<dbReference type="SMART" id="SM00138">
    <property type="entry name" value="MeTrc"/>
    <property type="match status" value="1"/>
</dbReference>
<feature type="binding site" evidence="6">
    <location>
        <position position="146"/>
    </location>
    <ligand>
        <name>S-adenosyl-L-methionine</name>
        <dbReference type="ChEBI" id="CHEBI:59789"/>
    </ligand>
</feature>
<comment type="catalytic activity">
    <reaction evidence="1 5">
        <text>L-glutamyl-[protein] + S-adenosyl-L-methionine = [protein]-L-glutamate 5-O-methyl ester + S-adenosyl-L-homocysteine</text>
        <dbReference type="Rhea" id="RHEA:24452"/>
        <dbReference type="Rhea" id="RHEA-COMP:10208"/>
        <dbReference type="Rhea" id="RHEA-COMP:10311"/>
        <dbReference type="ChEBI" id="CHEBI:29973"/>
        <dbReference type="ChEBI" id="CHEBI:57856"/>
        <dbReference type="ChEBI" id="CHEBI:59789"/>
        <dbReference type="ChEBI" id="CHEBI:82795"/>
        <dbReference type="EC" id="2.1.1.80"/>
    </reaction>
</comment>
<comment type="function">
    <text evidence="5">Methylation of the membrane-bound methyl-accepting chemotaxis proteins (MCP) to form gamma-glutamyl methyl ester residues in MCP.</text>
</comment>
<keyword evidence="3 5" id="KW-0808">Transferase</keyword>
<dbReference type="InterPro" id="IPR022642">
    <property type="entry name" value="CheR_C"/>
</dbReference>
<dbReference type="Pfam" id="PF01739">
    <property type="entry name" value="CheR"/>
    <property type="match status" value="1"/>
</dbReference>
<dbReference type="CDD" id="cd02440">
    <property type="entry name" value="AdoMet_MTases"/>
    <property type="match status" value="1"/>
</dbReference>
<dbReference type="InterPro" id="IPR036804">
    <property type="entry name" value="CheR_N_sf"/>
</dbReference>
<feature type="domain" description="CheR-type methyltransferase" evidence="7">
    <location>
        <begin position="1"/>
        <end position="278"/>
    </location>
</feature>
<evidence type="ECO:0000313" key="8">
    <source>
        <dbReference type="EMBL" id="RDH85169.1"/>
    </source>
</evidence>
<dbReference type="InterPro" id="IPR050903">
    <property type="entry name" value="Bact_Chemotaxis_MeTrfase"/>
</dbReference>
<dbReference type="GO" id="GO:0008983">
    <property type="term" value="F:protein-glutamate O-methyltransferase activity"/>
    <property type="evidence" value="ECO:0007669"/>
    <property type="project" value="UniProtKB-EC"/>
</dbReference>
<protein>
    <recommendedName>
        <fullName evidence="5">Chemotaxis protein methyltransferase</fullName>
        <ecNumber evidence="5">2.1.1.80</ecNumber>
    </recommendedName>
</protein>
<dbReference type="PANTHER" id="PTHR24422:SF21">
    <property type="entry name" value="CHEMOTAXIS PROTEIN METHYLTRANSFERASE 1"/>
    <property type="match status" value="1"/>
</dbReference>
<feature type="binding site" evidence="6">
    <location>
        <position position="81"/>
    </location>
    <ligand>
        <name>S-adenosyl-L-methionine</name>
        <dbReference type="ChEBI" id="CHEBI:59789"/>
    </ligand>
</feature>
<dbReference type="EMBL" id="QFXE01000014">
    <property type="protein sequence ID" value="RDH85169.1"/>
    <property type="molecule type" value="Genomic_DNA"/>
</dbReference>
<dbReference type="Pfam" id="PF03705">
    <property type="entry name" value="CheR_N"/>
    <property type="match status" value="1"/>
</dbReference>
<feature type="binding site" evidence="6">
    <location>
        <position position="75"/>
    </location>
    <ligand>
        <name>S-adenosyl-L-methionine</name>
        <dbReference type="ChEBI" id="CHEBI:59789"/>
    </ligand>
</feature>
<evidence type="ECO:0000259" key="7">
    <source>
        <dbReference type="PROSITE" id="PS50123"/>
    </source>
</evidence>
<dbReference type="Proteomes" id="UP000254771">
    <property type="component" value="Unassembled WGS sequence"/>
</dbReference>
<evidence type="ECO:0000313" key="9">
    <source>
        <dbReference type="Proteomes" id="UP000254771"/>
    </source>
</evidence>
<dbReference type="PIRSF" id="PIRSF000410">
    <property type="entry name" value="CheR"/>
    <property type="match status" value="1"/>
</dbReference>
<dbReference type="GO" id="GO:0032259">
    <property type="term" value="P:methylation"/>
    <property type="evidence" value="ECO:0007669"/>
    <property type="project" value="UniProtKB-KW"/>
</dbReference>
<evidence type="ECO:0000256" key="5">
    <source>
        <dbReference type="PIRNR" id="PIRNR000410"/>
    </source>
</evidence>
<dbReference type="SUPFAM" id="SSF53335">
    <property type="entry name" value="S-adenosyl-L-methionine-dependent methyltransferases"/>
    <property type="match status" value="1"/>
</dbReference>
<evidence type="ECO:0000256" key="3">
    <source>
        <dbReference type="ARBA" id="ARBA00022679"/>
    </source>
</evidence>
<dbReference type="AlphaFoldDB" id="A0A370DJU4"/>
<dbReference type="Gene3D" id="1.10.155.10">
    <property type="entry name" value="Chemotaxis receptor methyltransferase CheR, N-terminal domain"/>
    <property type="match status" value="1"/>
</dbReference>
<sequence>MKASIDTRDYLAFQTFLQEACGILLGDGKEYLVASRLNGLMVELKVGSLGGLLKRLKAPGQRGLRARVIDAMTTNETFWFRDPGHFRMLQEQILPELDQKAGGVVRVWSAACSSGQEPYTLSMAVQDYWKKSPGRRNRGVEILATDISSRVLDEARQGIYCGLSINRGLDAQQQQRYFIPRENNSCLEVKSEIRQRVRFREFNLNGNYASLGRFDIIFCRNVLIYFSSDLKKKIVERMAQSLNPGGYLFLGSTESLTQITDRFEMQMVGGAIAYRLKSN</sequence>
<accession>A0A370DJU4</accession>
<evidence type="ECO:0000256" key="6">
    <source>
        <dbReference type="PIRSR" id="PIRSR000410-1"/>
    </source>
</evidence>
<keyword evidence="2 5" id="KW-0489">Methyltransferase</keyword>
<feature type="binding site" evidence="6">
    <location>
        <position position="77"/>
    </location>
    <ligand>
        <name>S-adenosyl-L-methionine</name>
        <dbReference type="ChEBI" id="CHEBI:59789"/>
    </ligand>
</feature>
<evidence type="ECO:0000256" key="2">
    <source>
        <dbReference type="ARBA" id="ARBA00022603"/>
    </source>
</evidence>
<comment type="caution">
    <text evidence="8">The sequence shown here is derived from an EMBL/GenBank/DDBJ whole genome shotgun (WGS) entry which is preliminary data.</text>
</comment>
<evidence type="ECO:0000256" key="1">
    <source>
        <dbReference type="ARBA" id="ARBA00001541"/>
    </source>
</evidence>
<feature type="binding site" evidence="6">
    <location>
        <position position="117"/>
    </location>
    <ligand>
        <name>S-adenosyl-L-methionine</name>
        <dbReference type="ChEBI" id="CHEBI:59789"/>
    </ligand>
</feature>
<reference evidence="8 9" key="1">
    <citation type="journal article" date="2018" name="ISME J.">
        <title>Endosymbiont genomes yield clues of tubeworm success.</title>
        <authorList>
            <person name="Li Y."/>
            <person name="Liles M.R."/>
            <person name="Halanych K.M."/>
        </authorList>
    </citation>
    <scope>NUCLEOTIDE SEQUENCE [LARGE SCALE GENOMIC DNA]</scope>
    <source>
        <strain evidence="8">A1462</strain>
    </source>
</reference>
<gene>
    <name evidence="8" type="ORF">DIZ78_11805</name>
</gene>
<dbReference type="PRINTS" id="PR00996">
    <property type="entry name" value="CHERMTFRASE"/>
</dbReference>
<organism evidence="8 9">
    <name type="scientific">endosymbiont of Escarpia spicata</name>
    <dbReference type="NCBI Taxonomy" id="2200908"/>
    <lineage>
        <taxon>Bacteria</taxon>
        <taxon>Pseudomonadati</taxon>
        <taxon>Pseudomonadota</taxon>
        <taxon>Gammaproteobacteria</taxon>
        <taxon>sulfur-oxidizing symbionts</taxon>
    </lineage>
</organism>
<name>A0A370DJU4_9GAMM</name>
<dbReference type="SUPFAM" id="SSF47757">
    <property type="entry name" value="Chemotaxis receptor methyltransferase CheR, N-terminal domain"/>
    <property type="match status" value="1"/>
</dbReference>
<evidence type="ECO:0000256" key="4">
    <source>
        <dbReference type="ARBA" id="ARBA00022691"/>
    </source>
</evidence>
<keyword evidence="9" id="KW-1185">Reference proteome</keyword>
<keyword evidence="4 5" id="KW-0949">S-adenosyl-L-methionine</keyword>
<feature type="binding site" evidence="6">
    <location>
        <begin position="220"/>
        <end position="221"/>
    </location>
    <ligand>
        <name>S-adenosyl-L-methionine</name>
        <dbReference type="ChEBI" id="CHEBI:59789"/>
    </ligand>
</feature>
<feature type="binding site" evidence="6">
    <location>
        <begin position="203"/>
        <end position="204"/>
    </location>
    <ligand>
        <name>S-adenosyl-L-methionine</name>
        <dbReference type="ChEBI" id="CHEBI:59789"/>
    </ligand>
</feature>
<dbReference type="InterPro" id="IPR022641">
    <property type="entry name" value="CheR_N"/>
</dbReference>
<dbReference type="EC" id="2.1.1.80" evidence="5"/>
<dbReference type="Gene3D" id="3.40.50.150">
    <property type="entry name" value="Vaccinia Virus protein VP39"/>
    <property type="match status" value="1"/>
</dbReference>
<dbReference type="PANTHER" id="PTHR24422">
    <property type="entry name" value="CHEMOTAXIS PROTEIN METHYLTRANSFERASE"/>
    <property type="match status" value="1"/>
</dbReference>
<dbReference type="PROSITE" id="PS50123">
    <property type="entry name" value="CHER"/>
    <property type="match status" value="1"/>
</dbReference>
<dbReference type="InterPro" id="IPR029063">
    <property type="entry name" value="SAM-dependent_MTases_sf"/>
</dbReference>